<organism evidence="1 2">
    <name type="scientific">Saponaria officinalis</name>
    <name type="common">Common soapwort</name>
    <name type="synonym">Lychnis saponaria</name>
    <dbReference type="NCBI Taxonomy" id="3572"/>
    <lineage>
        <taxon>Eukaryota</taxon>
        <taxon>Viridiplantae</taxon>
        <taxon>Streptophyta</taxon>
        <taxon>Embryophyta</taxon>
        <taxon>Tracheophyta</taxon>
        <taxon>Spermatophyta</taxon>
        <taxon>Magnoliopsida</taxon>
        <taxon>eudicotyledons</taxon>
        <taxon>Gunneridae</taxon>
        <taxon>Pentapetalae</taxon>
        <taxon>Caryophyllales</taxon>
        <taxon>Caryophyllaceae</taxon>
        <taxon>Caryophylleae</taxon>
        <taxon>Saponaria</taxon>
    </lineage>
</organism>
<accession>A0AAW1H9A9</accession>
<evidence type="ECO:0000313" key="1">
    <source>
        <dbReference type="EMBL" id="KAK9672620.1"/>
    </source>
</evidence>
<keyword evidence="2" id="KW-1185">Reference proteome</keyword>
<dbReference type="AlphaFoldDB" id="A0AAW1H9A9"/>
<dbReference type="SUPFAM" id="SSF117281">
    <property type="entry name" value="Kelch motif"/>
    <property type="match status" value="1"/>
</dbReference>
<dbReference type="Proteomes" id="UP001443914">
    <property type="component" value="Unassembled WGS sequence"/>
</dbReference>
<evidence type="ECO:0000313" key="2">
    <source>
        <dbReference type="Proteomes" id="UP001443914"/>
    </source>
</evidence>
<proteinExistence type="predicted"/>
<evidence type="ECO:0008006" key="3">
    <source>
        <dbReference type="Google" id="ProtNLM"/>
    </source>
</evidence>
<dbReference type="Gene3D" id="2.120.10.80">
    <property type="entry name" value="Kelch-type beta propeller"/>
    <property type="match status" value="1"/>
</dbReference>
<dbReference type="EMBL" id="JBDFQZ010000012">
    <property type="protein sequence ID" value="KAK9672620.1"/>
    <property type="molecule type" value="Genomic_DNA"/>
</dbReference>
<dbReference type="InterPro" id="IPR015915">
    <property type="entry name" value="Kelch-typ_b-propeller"/>
</dbReference>
<protein>
    <recommendedName>
        <fullName evidence="3">DUF1618 domain-containing protein</fullName>
    </recommendedName>
</protein>
<comment type="caution">
    <text evidence="1">The sequence shown here is derived from an EMBL/GenBank/DDBJ whole genome shotgun (WGS) entry which is preliminary data.</text>
</comment>
<gene>
    <name evidence="1" type="ORF">RND81_12G112600</name>
</gene>
<sequence length="439" mass="50679">MSVTELAANWASEWEKKESMAFFLMEELDTGGVFRVYVLNKDTLKMYHVVDFPISSPDFEDEFEINSCVYSRGKLYLIGDRASHDVHVCDISSSSPPYVWTRGPPMRNSKHNPHLVAYHGLIFSLSTPDFCNHRVDPILPMATFEVWDTSRLVPSWEVLPDPPLKDYNIRQYGLYVILSHAIVDDLFYFVFDYTDVPSVVSDKDSLTHRIRPRSVCTKVLTFDPKLRQWGHSSIDDDDHMSDDDDDPVEAYDMLSLYIDFSARRHQGGVKVIEFFKGDPSLRMFLIDPTGDTAMPPCFYTYDRSNFDQKTMVNAVREFCPPCVSDMKPQELLTWFQAFVRPYLSSVTGLSNLMEILMSEPDRGRNSFVLPCSYEDSCWTFCVVAFINDDDDDDDPVMAVVAKFRLRLRMNSFFHAEDFEMQVNNLPNTADLPHAFSRVW</sequence>
<name>A0AAW1H9A9_SAPOF</name>
<reference evidence="1" key="1">
    <citation type="submission" date="2024-03" db="EMBL/GenBank/DDBJ databases">
        <title>WGS assembly of Saponaria officinalis var. Norfolk2.</title>
        <authorList>
            <person name="Jenkins J."/>
            <person name="Shu S."/>
            <person name="Grimwood J."/>
            <person name="Barry K."/>
            <person name="Goodstein D."/>
            <person name="Schmutz J."/>
            <person name="Leebens-Mack J."/>
            <person name="Osbourn A."/>
        </authorList>
    </citation>
    <scope>NUCLEOTIDE SEQUENCE [LARGE SCALE GENOMIC DNA]</scope>
    <source>
        <strain evidence="1">JIC</strain>
    </source>
</reference>